<keyword evidence="3 5" id="KW-0808">Transferase</keyword>
<dbReference type="PANTHER" id="PTHR43685:SF5">
    <property type="entry name" value="GLYCOSYLTRANSFERASE EPSE-RELATED"/>
    <property type="match status" value="1"/>
</dbReference>
<evidence type="ECO:0000256" key="3">
    <source>
        <dbReference type="ARBA" id="ARBA00022679"/>
    </source>
</evidence>
<evidence type="ECO:0000259" key="4">
    <source>
        <dbReference type="Pfam" id="PF00535"/>
    </source>
</evidence>
<dbReference type="Pfam" id="PF00535">
    <property type="entry name" value="Glycos_transf_2"/>
    <property type="match status" value="1"/>
</dbReference>
<comment type="similarity">
    <text evidence="1">Belongs to the glycosyltransferase 2 family.</text>
</comment>
<dbReference type="EC" id="2.4.-.-" evidence="5"/>
<dbReference type="AlphaFoldDB" id="A0AAE8LVI4"/>
<accession>A0AAE8LVI4</accession>
<proteinExistence type="inferred from homology"/>
<evidence type="ECO:0000313" key="6">
    <source>
        <dbReference type="Proteomes" id="UP000239650"/>
    </source>
</evidence>
<dbReference type="GO" id="GO:0016757">
    <property type="term" value="F:glycosyltransferase activity"/>
    <property type="evidence" value="ECO:0007669"/>
    <property type="project" value="UniProtKB-KW"/>
</dbReference>
<dbReference type="OMA" id="MTVAYQK"/>
<feature type="domain" description="Glycosyltransferase 2-like" evidence="4">
    <location>
        <begin position="7"/>
        <end position="170"/>
    </location>
</feature>
<evidence type="ECO:0000313" key="5">
    <source>
        <dbReference type="EMBL" id="SPE20374.1"/>
    </source>
</evidence>
<comment type="caution">
    <text evidence="5">The sequence shown here is derived from an EMBL/GenBank/DDBJ whole genome shotgun (WGS) entry which is preliminary data.</text>
</comment>
<dbReference type="InterPro" id="IPR050834">
    <property type="entry name" value="Glycosyltransf_2"/>
</dbReference>
<dbReference type="Gene3D" id="3.90.550.10">
    <property type="entry name" value="Spore Coat Polysaccharide Biosynthesis Protein SpsA, Chain A"/>
    <property type="match status" value="1"/>
</dbReference>
<name>A0AAE8LVI4_LATSK</name>
<dbReference type="EMBL" id="OKRC01000003">
    <property type="protein sequence ID" value="SPE20374.1"/>
    <property type="molecule type" value="Genomic_DNA"/>
</dbReference>
<dbReference type="SUPFAM" id="SSF53448">
    <property type="entry name" value="Nucleotide-diphospho-sugar transferases"/>
    <property type="match status" value="1"/>
</dbReference>
<dbReference type="InterPro" id="IPR001173">
    <property type="entry name" value="Glyco_trans_2-like"/>
</dbReference>
<sequence length="317" mass="36121">METPLISIVMAVYNEKETELRQSIESILKQSYQNFEFIIVLDNPDNQALAAVLNEYAKEEPRIVLISNEHNLGLAPSLNRGLKASRGDYIARMDADDIAVPERLMTEFDLLQQRQLDVIASSSILIDETNAEIGRHPQMVESAAAVRELLQYDNFIVHPSVLGKKAAFETVGGYQEQLIACEDYDLWLRMIAAGQQIGVTNEPLMRYRIRQNSMTQSDMLKTFLISGFLRQTTVFRLTASDEAIKAKLEAYLTEKGFYDQHQKDRFNANINLLSTVKKTKSIGKGLQFLGILLSDGNVRRYYLEKIQYSRTLKRLSK</sequence>
<dbReference type="InterPro" id="IPR029044">
    <property type="entry name" value="Nucleotide-diphossugar_trans"/>
</dbReference>
<organism evidence="5 6">
    <name type="scientific">Latilactobacillus sakei</name>
    <name type="common">Lactobacillus sakei</name>
    <dbReference type="NCBI Taxonomy" id="1599"/>
    <lineage>
        <taxon>Bacteria</taxon>
        <taxon>Bacillati</taxon>
        <taxon>Bacillota</taxon>
        <taxon>Bacilli</taxon>
        <taxon>Lactobacillales</taxon>
        <taxon>Lactobacillaceae</taxon>
        <taxon>Latilactobacillus</taxon>
    </lineage>
</organism>
<gene>
    <name evidence="5" type="primary">epsE_1</name>
    <name evidence="5" type="ORF">LAS9267_00756</name>
</gene>
<evidence type="ECO:0000256" key="2">
    <source>
        <dbReference type="ARBA" id="ARBA00022676"/>
    </source>
</evidence>
<dbReference type="GeneID" id="57132487"/>
<dbReference type="PANTHER" id="PTHR43685">
    <property type="entry name" value="GLYCOSYLTRANSFERASE"/>
    <property type="match status" value="1"/>
</dbReference>
<reference evidence="5 6" key="1">
    <citation type="submission" date="2018-02" db="EMBL/GenBank/DDBJ databases">
        <authorList>
            <person name="Rodrigo-Torres L."/>
            <person name="Arahal R. D."/>
            <person name="Lucena T."/>
        </authorList>
    </citation>
    <scope>NUCLEOTIDE SEQUENCE [LARGE SCALE GENOMIC DNA]</scope>
    <source>
        <strain evidence="5 6">CECT 9267</strain>
    </source>
</reference>
<dbReference type="Proteomes" id="UP000239650">
    <property type="component" value="Unassembled WGS sequence"/>
</dbReference>
<evidence type="ECO:0000256" key="1">
    <source>
        <dbReference type="ARBA" id="ARBA00006739"/>
    </source>
</evidence>
<keyword evidence="2 5" id="KW-0328">Glycosyltransferase</keyword>
<protein>
    <submittedName>
        <fullName evidence="5">Glycosyltransferase EpsE</fullName>
        <ecNumber evidence="5">2.4.-.-</ecNumber>
    </submittedName>
</protein>
<dbReference type="RefSeq" id="WP_011375266.1">
    <property type="nucleotide sequence ID" value="NZ_CABMJT010000001.1"/>
</dbReference>